<comment type="caution">
    <text evidence="2">The sequence shown here is derived from an EMBL/GenBank/DDBJ whole genome shotgun (WGS) entry which is preliminary data.</text>
</comment>
<evidence type="ECO:0000313" key="3">
    <source>
        <dbReference type="Proteomes" id="UP000823388"/>
    </source>
</evidence>
<gene>
    <name evidence="2" type="ORF">PVAP13_3NG176838</name>
</gene>
<organism evidence="2 3">
    <name type="scientific">Panicum virgatum</name>
    <name type="common">Blackwell switchgrass</name>
    <dbReference type="NCBI Taxonomy" id="38727"/>
    <lineage>
        <taxon>Eukaryota</taxon>
        <taxon>Viridiplantae</taxon>
        <taxon>Streptophyta</taxon>
        <taxon>Embryophyta</taxon>
        <taxon>Tracheophyta</taxon>
        <taxon>Spermatophyta</taxon>
        <taxon>Magnoliopsida</taxon>
        <taxon>Liliopsida</taxon>
        <taxon>Poales</taxon>
        <taxon>Poaceae</taxon>
        <taxon>PACMAD clade</taxon>
        <taxon>Panicoideae</taxon>
        <taxon>Panicodae</taxon>
        <taxon>Paniceae</taxon>
        <taxon>Panicinae</taxon>
        <taxon>Panicum</taxon>
        <taxon>Panicum sect. Hiantes</taxon>
    </lineage>
</organism>
<name>A0A8T0U8X4_PANVG</name>
<protein>
    <submittedName>
        <fullName evidence="2">Uncharacterized protein</fullName>
    </submittedName>
</protein>
<accession>A0A8T0U8X4</accession>
<evidence type="ECO:0000256" key="1">
    <source>
        <dbReference type="SAM" id="MobiDB-lite"/>
    </source>
</evidence>
<proteinExistence type="predicted"/>
<evidence type="ECO:0000313" key="2">
    <source>
        <dbReference type="EMBL" id="KAG2616799.1"/>
    </source>
</evidence>
<dbReference type="EMBL" id="CM029042">
    <property type="protein sequence ID" value="KAG2616799.1"/>
    <property type="molecule type" value="Genomic_DNA"/>
</dbReference>
<dbReference type="AlphaFoldDB" id="A0A8T0U8X4"/>
<dbReference type="Proteomes" id="UP000823388">
    <property type="component" value="Chromosome 3N"/>
</dbReference>
<reference evidence="2" key="1">
    <citation type="submission" date="2020-05" db="EMBL/GenBank/DDBJ databases">
        <title>WGS assembly of Panicum virgatum.</title>
        <authorList>
            <person name="Lovell J.T."/>
            <person name="Jenkins J."/>
            <person name="Shu S."/>
            <person name="Juenger T.E."/>
            <person name="Schmutz J."/>
        </authorList>
    </citation>
    <scope>NUCLEOTIDE SEQUENCE</scope>
    <source>
        <strain evidence="2">AP13</strain>
    </source>
</reference>
<sequence>MLPARPRRAWISNASQAGGRRQPIRPLARAESLDRIDPSPPRRTTAHQLPAGAHANRPLPSPPPHRTSTAAVQHARRQSGSVAAHTPAPSTPTDPDPRRRSLSPSPSRRRRRPATVSSSPSTAPPAPAPHAPWVVAVDKARPLKLCPCAHAACAPAPGT</sequence>
<keyword evidence="3" id="KW-1185">Reference proteome</keyword>
<feature type="region of interest" description="Disordered" evidence="1">
    <location>
        <begin position="1"/>
        <end position="131"/>
    </location>
</feature>